<dbReference type="PANTHER" id="PTHR10953:SF102">
    <property type="entry name" value="ADENYLYLTRANSFERASE AND SULFURTRANSFERASE MOCS3"/>
    <property type="match status" value="1"/>
</dbReference>
<dbReference type="InterPro" id="IPR045886">
    <property type="entry name" value="ThiF/MoeB/HesA"/>
</dbReference>
<dbReference type="RefSeq" id="WP_207543530.1">
    <property type="nucleotide sequence ID" value="NZ_FNEJ01000001.1"/>
</dbReference>
<keyword evidence="3" id="KW-1185">Reference proteome</keyword>
<evidence type="ECO:0000313" key="3">
    <source>
        <dbReference type="Proteomes" id="UP000199093"/>
    </source>
</evidence>
<gene>
    <name evidence="2" type="ORF">SAMN04487993_100116</name>
</gene>
<proteinExistence type="predicted"/>
<feature type="domain" description="THIF-type NAD/FAD binding fold" evidence="1">
    <location>
        <begin position="4"/>
        <end position="223"/>
    </location>
</feature>
<dbReference type="STRING" id="555512.SAMN04487993_100116"/>
<dbReference type="GO" id="GO:0016779">
    <property type="term" value="F:nucleotidyltransferase activity"/>
    <property type="evidence" value="ECO:0007669"/>
    <property type="project" value="UniProtKB-KW"/>
</dbReference>
<dbReference type="InterPro" id="IPR035985">
    <property type="entry name" value="Ubiquitin-activating_enz"/>
</dbReference>
<organism evidence="2 3">
    <name type="scientific">Salipiger marinus</name>
    <dbReference type="NCBI Taxonomy" id="555512"/>
    <lineage>
        <taxon>Bacteria</taxon>
        <taxon>Pseudomonadati</taxon>
        <taxon>Pseudomonadota</taxon>
        <taxon>Alphaproteobacteria</taxon>
        <taxon>Rhodobacterales</taxon>
        <taxon>Roseobacteraceae</taxon>
        <taxon>Salipiger</taxon>
    </lineage>
</organism>
<dbReference type="EMBL" id="FNEJ01000001">
    <property type="protein sequence ID" value="SDI09568.1"/>
    <property type="molecule type" value="Genomic_DNA"/>
</dbReference>
<evidence type="ECO:0000313" key="2">
    <source>
        <dbReference type="EMBL" id="SDI09568.1"/>
    </source>
</evidence>
<reference evidence="2 3" key="1">
    <citation type="submission" date="2016-10" db="EMBL/GenBank/DDBJ databases">
        <authorList>
            <person name="de Groot N.N."/>
        </authorList>
    </citation>
    <scope>NUCLEOTIDE SEQUENCE [LARGE SCALE GENOMIC DNA]</scope>
    <source>
        <strain evidence="2 3">DSM 26424</strain>
    </source>
</reference>
<keyword evidence="2" id="KW-0548">Nucleotidyltransferase</keyword>
<dbReference type="GO" id="GO:0004792">
    <property type="term" value="F:thiosulfate-cyanide sulfurtransferase activity"/>
    <property type="evidence" value="ECO:0007669"/>
    <property type="project" value="TreeGrafter"/>
</dbReference>
<dbReference type="GO" id="GO:0005737">
    <property type="term" value="C:cytoplasm"/>
    <property type="evidence" value="ECO:0007669"/>
    <property type="project" value="TreeGrafter"/>
</dbReference>
<dbReference type="Gene3D" id="3.40.50.720">
    <property type="entry name" value="NAD(P)-binding Rossmann-like Domain"/>
    <property type="match status" value="1"/>
</dbReference>
<dbReference type="GO" id="GO:0008641">
    <property type="term" value="F:ubiquitin-like modifier activating enzyme activity"/>
    <property type="evidence" value="ECO:0007669"/>
    <property type="project" value="InterPro"/>
</dbReference>
<dbReference type="SUPFAM" id="SSF69572">
    <property type="entry name" value="Activating enzymes of the ubiquitin-like proteins"/>
    <property type="match status" value="1"/>
</dbReference>
<name>A0A1G8HSD9_9RHOB</name>
<keyword evidence="2" id="KW-0808">Transferase</keyword>
<protein>
    <submittedName>
        <fullName evidence="2">Molybdopterin or thiamine biosynthesis adenylyltransferase</fullName>
    </submittedName>
</protein>
<dbReference type="Pfam" id="PF00899">
    <property type="entry name" value="ThiF"/>
    <property type="match status" value="1"/>
</dbReference>
<dbReference type="InterPro" id="IPR000594">
    <property type="entry name" value="ThiF_NAD_FAD-bd"/>
</dbReference>
<accession>A0A1G8HSD9</accession>
<dbReference type="Proteomes" id="UP000199093">
    <property type="component" value="Unassembled WGS sequence"/>
</dbReference>
<sequence>MSRYDRQIAVPGFGAVAQDWLRATRLLVVGAGGLAAPVLPYLVGAGVGHIRLVDPDRVDRGNLHRQTLFRESDIGARKACAAARSLRALNPEVEVEAIAQALDPANADALAEGCDLILDCADSFAVSYILSDLCRDSDRPLVSASVLGLEGYVGAFCGGAPSLRAVFPDLPARMGSCAEDGVLGPVVGLLGSLQAQMALALAARLDPSPLGRLVSVDAATLRFGGFGFHGAPEPAQSPRFIAASDLRSSDWIVDLRAATEAPLVHPDAQRLSVEGIATAPPPATGRRAVLCCRSGLRSWQAAQQLAPVWAKDLAKDWDGEIVLLAMGDPNGDPS</sequence>
<dbReference type="AlphaFoldDB" id="A0A1G8HSD9"/>
<evidence type="ECO:0000259" key="1">
    <source>
        <dbReference type="Pfam" id="PF00899"/>
    </source>
</evidence>
<dbReference type="PANTHER" id="PTHR10953">
    <property type="entry name" value="UBIQUITIN-ACTIVATING ENZYME E1"/>
    <property type="match status" value="1"/>
</dbReference>
<dbReference type="CDD" id="cd00757">
    <property type="entry name" value="ThiF_MoeB_HesA_family"/>
    <property type="match status" value="1"/>
</dbReference>